<organism evidence="1 2">
    <name type="scientific">Tichowtungia aerotolerans</name>
    <dbReference type="NCBI Taxonomy" id="2697043"/>
    <lineage>
        <taxon>Bacteria</taxon>
        <taxon>Pseudomonadati</taxon>
        <taxon>Kiritimatiellota</taxon>
        <taxon>Tichowtungiia</taxon>
        <taxon>Tichowtungiales</taxon>
        <taxon>Tichowtungiaceae</taxon>
        <taxon>Tichowtungia</taxon>
    </lineage>
</organism>
<dbReference type="KEGG" id="taer:GT409_07405"/>
<sequence length="65" mass="7003">MDEEKANQLAELLNGEAWNSGGGIYIVLVRNSLGQIIGITDESICLYANEQALEDGFAGQSFLLV</sequence>
<gene>
    <name evidence="1" type="ORF">GT409_07405</name>
</gene>
<name>A0A6P1M5F7_9BACT</name>
<evidence type="ECO:0000313" key="2">
    <source>
        <dbReference type="Proteomes" id="UP000464954"/>
    </source>
</evidence>
<dbReference type="EMBL" id="CP047593">
    <property type="protein sequence ID" value="QHI69282.1"/>
    <property type="molecule type" value="Genomic_DNA"/>
</dbReference>
<dbReference type="Proteomes" id="UP000464954">
    <property type="component" value="Chromosome"/>
</dbReference>
<dbReference type="AlphaFoldDB" id="A0A6P1M5F7"/>
<evidence type="ECO:0000313" key="1">
    <source>
        <dbReference type="EMBL" id="QHI69282.1"/>
    </source>
</evidence>
<accession>A0A6P1M5F7</accession>
<keyword evidence="2" id="KW-1185">Reference proteome</keyword>
<protein>
    <submittedName>
        <fullName evidence="1">Uncharacterized protein</fullName>
    </submittedName>
</protein>
<dbReference type="RefSeq" id="WP_160628463.1">
    <property type="nucleotide sequence ID" value="NZ_CP047593.1"/>
</dbReference>
<proteinExistence type="predicted"/>
<reference evidence="1 2" key="1">
    <citation type="submission" date="2020-01" db="EMBL/GenBank/DDBJ databases">
        <title>Ponticoccus aerotolerans gen. nov., sp. nov., an anaerobic bacterium and proposal of Ponticoccusceae fam. nov., Ponticoccusles ord. nov. and Ponticoccuse classis nov. in the phylum Kiritimatiellaeota.</title>
        <authorList>
            <person name="Zhou L.Y."/>
            <person name="Du Z.J."/>
        </authorList>
    </citation>
    <scope>NUCLEOTIDE SEQUENCE [LARGE SCALE GENOMIC DNA]</scope>
    <source>
        <strain evidence="1 2">S-5007</strain>
    </source>
</reference>